<comment type="similarity">
    <text evidence="2">Belongs to the GMC oxidoreductase family.</text>
</comment>
<reference evidence="4" key="1">
    <citation type="submission" date="2022-08" db="EMBL/GenBank/DDBJ databases">
        <authorList>
            <consortium name="DOE Joint Genome Institute"/>
            <person name="Min B."/>
            <person name="Riley R."/>
            <person name="Sierra-Patev S."/>
            <person name="Naranjo-Ortiz M."/>
            <person name="Looney B."/>
            <person name="Konkel Z."/>
            <person name="Slot J.C."/>
            <person name="Sakamoto Y."/>
            <person name="Steenwyk J.L."/>
            <person name="Rokas A."/>
            <person name="Carro J."/>
            <person name="Camarero S."/>
            <person name="Ferreira P."/>
            <person name="Molpeceres G."/>
            <person name="Ruiz-Duenas F.J."/>
            <person name="Serrano A."/>
            <person name="Henrissat B."/>
            <person name="Drula E."/>
            <person name="Hughes K.W."/>
            <person name="Mata J.L."/>
            <person name="Ishikawa N.K."/>
            <person name="Vargas-Isla R."/>
            <person name="Ushijima S."/>
            <person name="Smith C.A."/>
            <person name="Ahrendt S."/>
            <person name="Andreopoulos W."/>
            <person name="He G."/>
            <person name="Labutti K."/>
            <person name="Lipzen A."/>
            <person name="Ng V."/>
            <person name="Sandor L."/>
            <person name="Barry K."/>
            <person name="Martinez A.T."/>
            <person name="Xiao Y."/>
            <person name="Gibbons J.G."/>
            <person name="Terashima K."/>
            <person name="Hibbett D.S."/>
            <person name="Grigoriev I.V."/>
        </authorList>
    </citation>
    <scope>NUCLEOTIDE SEQUENCE</scope>
    <source>
        <strain evidence="4">TFB10291</strain>
    </source>
</reference>
<dbReference type="InterPro" id="IPR036188">
    <property type="entry name" value="FAD/NAD-bd_sf"/>
</dbReference>
<dbReference type="SUPFAM" id="SSF51905">
    <property type="entry name" value="FAD/NAD(P)-binding domain"/>
    <property type="match status" value="1"/>
</dbReference>
<dbReference type="InterPro" id="IPR007867">
    <property type="entry name" value="GMC_OxRtase_C"/>
</dbReference>
<evidence type="ECO:0000313" key="5">
    <source>
        <dbReference type="Proteomes" id="UP001163798"/>
    </source>
</evidence>
<dbReference type="Pfam" id="PF05199">
    <property type="entry name" value="GMC_oxred_C"/>
    <property type="match status" value="1"/>
</dbReference>
<evidence type="ECO:0000256" key="2">
    <source>
        <dbReference type="ARBA" id="ARBA00010790"/>
    </source>
</evidence>
<dbReference type="PANTHER" id="PTHR11552">
    <property type="entry name" value="GLUCOSE-METHANOL-CHOLINE GMC OXIDOREDUCTASE"/>
    <property type="match status" value="1"/>
</dbReference>
<dbReference type="Gene3D" id="3.50.50.60">
    <property type="entry name" value="FAD/NAD(P)-binding domain"/>
    <property type="match status" value="2"/>
</dbReference>
<feature type="domain" description="Glucose-methanol-choline oxidoreductase C-terminal" evidence="3">
    <location>
        <begin position="157"/>
        <end position="230"/>
    </location>
</feature>
<proteinExistence type="inferred from homology"/>
<dbReference type="InterPro" id="IPR012132">
    <property type="entry name" value="GMC_OxRdtase"/>
</dbReference>
<organism evidence="4 5">
    <name type="scientific">Lentinula aff. detonsa</name>
    <dbReference type="NCBI Taxonomy" id="2804958"/>
    <lineage>
        <taxon>Eukaryota</taxon>
        <taxon>Fungi</taxon>
        <taxon>Dikarya</taxon>
        <taxon>Basidiomycota</taxon>
        <taxon>Agaricomycotina</taxon>
        <taxon>Agaricomycetes</taxon>
        <taxon>Agaricomycetidae</taxon>
        <taxon>Agaricales</taxon>
        <taxon>Marasmiineae</taxon>
        <taxon>Omphalotaceae</taxon>
        <taxon>Lentinula</taxon>
    </lineage>
</organism>
<comment type="cofactor">
    <cofactor evidence="1">
        <name>FAD</name>
        <dbReference type="ChEBI" id="CHEBI:57692"/>
    </cofactor>
</comment>
<dbReference type="Proteomes" id="UP001163798">
    <property type="component" value="Unassembled WGS sequence"/>
</dbReference>
<dbReference type="PANTHER" id="PTHR11552:SF147">
    <property type="entry name" value="CHOLINE DEHYDROGENASE, MITOCHONDRIAL"/>
    <property type="match status" value="1"/>
</dbReference>
<comment type="caution">
    <text evidence="4">The sequence shown here is derived from an EMBL/GenBank/DDBJ whole genome shotgun (WGS) entry which is preliminary data.</text>
</comment>
<dbReference type="AlphaFoldDB" id="A0AA38NIQ3"/>
<sequence>MTAALLSAAGVIGSHQIVLNSGIGDTTTLSQLGMKTLVNLTSVGRNLTDQPSISNEFLVNSDQTFDNLARNATLLNEVDEESNKSEMGLLVDTTGNQLSFCRVSKSLTDIYGDPSFGRSSPHLNMVPGVTQALAPILVSTSLDTFYLRLVSLQIMLSDDSAVETYIRESSSSTAHPASLGTAAMSAKDADYGVVELDSIMKGVDGLRVVDASVFPFITSAHTQVPTYVIAERAAALIKSAWLY</sequence>
<dbReference type="GO" id="GO:0016614">
    <property type="term" value="F:oxidoreductase activity, acting on CH-OH group of donors"/>
    <property type="evidence" value="ECO:0007669"/>
    <property type="project" value="InterPro"/>
</dbReference>
<accession>A0AA38NIQ3</accession>
<keyword evidence="5" id="KW-1185">Reference proteome</keyword>
<evidence type="ECO:0000256" key="1">
    <source>
        <dbReference type="ARBA" id="ARBA00001974"/>
    </source>
</evidence>
<name>A0AA38NIQ3_9AGAR</name>
<evidence type="ECO:0000259" key="3">
    <source>
        <dbReference type="Pfam" id="PF05199"/>
    </source>
</evidence>
<evidence type="ECO:0000313" key="4">
    <source>
        <dbReference type="EMBL" id="KAJ3780198.1"/>
    </source>
</evidence>
<gene>
    <name evidence="4" type="ORF">GGU10DRAFT_418306</name>
</gene>
<dbReference type="Gene3D" id="3.30.560.10">
    <property type="entry name" value="Glucose Oxidase, domain 3"/>
    <property type="match status" value="2"/>
</dbReference>
<protein>
    <submittedName>
        <fullName evidence="4">GMC oxidoreductase-domain-containing protein</fullName>
    </submittedName>
</protein>
<dbReference type="GO" id="GO:0050660">
    <property type="term" value="F:flavin adenine dinucleotide binding"/>
    <property type="evidence" value="ECO:0007669"/>
    <property type="project" value="InterPro"/>
</dbReference>
<dbReference type="EMBL" id="MU793859">
    <property type="protein sequence ID" value="KAJ3780198.1"/>
    <property type="molecule type" value="Genomic_DNA"/>
</dbReference>